<organism evidence="1 2">
    <name type="scientific">Linderina pennispora</name>
    <dbReference type="NCBI Taxonomy" id="61395"/>
    <lineage>
        <taxon>Eukaryota</taxon>
        <taxon>Fungi</taxon>
        <taxon>Fungi incertae sedis</taxon>
        <taxon>Zoopagomycota</taxon>
        <taxon>Kickxellomycotina</taxon>
        <taxon>Kickxellomycetes</taxon>
        <taxon>Kickxellales</taxon>
        <taxon>Kickxellaceae</taxon>
        <taxon>Linderina</taxon>
    </lineage>
</organism>
<dbReference type="RefSeq" id="XP_040747581.1">
    <property type="nucleotide sequence ID" value="XM_040883536.1"/>
</dbReference>
<evidence type="ECO:0000313" key="1">
    <source>
        <dbReference type="EMBL" id="ORX74370.1"/>
    </source>
</evidence>
<gene>
    <name evidence="1" type="ORF">DL89DRAFT_15128</name>
</gene>
<dbReference type="AlphaFoldDB" id="A0A1Y1WLC8"/>
<dbReference type="GeneID" id="63800184"/>
<evidence type="ECO:0000313" key="2">
    <source>
        <dbReference type="Proteomes" id="UP000193922"/>
    </source>
</evidence>
<comment type="caution">
    <text evidence="1">The sequence shown here is derived from an EMBL/GenBank/DDBJ whole genome shotgun (WGS) entry which is preliminary data.</text>
</comment>
<keyword evidence="2" id="KW-1185">Reference proteome</keyword>
<reference evidence="1 2" key="1">
    <citation type="submission" date="2016-07" db="EMBL/GenBank/DDBJ databases">
        <title>Pervasive Adenine N6-methylation of Active Genes in Fungi.</title>
        <authorList>
            <consortium name="DOE Joint Genome Institute"/>
            <person name="Mondo S.J."/>
            <person name="Dannebaum R.O."/>
            <person name="Kuo R.C."/>
            <person name="Labutti K."/>
            <person name="Haridas S."/>
            <person name="Kuo A."/>
            <person name="Salamov A."/>
            <person name="Ahrendt S.R."/>
            <person name="Lipzen A."/>
            <person name="Sullivan W."/>
            <person name="Andreopoulos W.B."/>
            <person name="Clum A."/>
            <person name="Lindquist E."/>
            <person name="Daum C."/>
            <person name="Ramamoorthy G.K."/>
            <person name="Gryganskyi A."/>
            <person name="Culley D."/>
            <person name="Magnuson J.K."/>
            <person name="James T.Y."/>
            <person name="O'Malley M.A."/>
            <person name="Stajich J.E."/>
            <person name="Spatafora J.W."/>
            <person name="Visel A."/>
            <person name="Grigoriev I.V."/>
        </authorList>
    </citation>
    <scope>NUCLEOTIDE SEQUENCE [LARGE SCALE GENOMIC DNA]</scope>
    <source>
        <strain evidence="1 2">ATCC 12442</strain>
    </source>
</reference>
<protein>
    <submittedName>
        <fullName evidence="1">Uncharacterized protein</fullName>
    </submittedName>
</protein>
<dbReference type="EMBL" id="MCFD01000001">
    <property type="protein sequence ID" value="ORX74370.1"/>
    <property type="molecule type" value="Genomic_DNA"/>
</dbReference>
<dbReference type="Proteomes" id="UP000193922">
    <property type="component" value="Unassembled WGS sequence"/>
</dbReference>
<proteinExistence type="predicted"/>
<sequence>MAPRTMPHSLPSIFRCHDSWSIWGKHEQRFAPLCCSCSTHSAVLMTASLAASMSQPYHLLSELKMYTVAIVYSRTGYAWKSSWSLILFLGPNVRGDPYRGVDGI</sequence>
<name>A0A1Y1WLC8_9FUNG</name>
<accession>A0A1Y1WLC8</accession>